<dbReference type="GO" id="GO:0034965">
    <property type="term" value="P:intronic box C/D snoRNA processing"/>
    <property type="evidence" value="ECO:0007669"/>
    <property type="project" value="TreeGrafter"/>
</dbReference>
<dbReference type="InterPro" id="IPR036882">
    <property type="entry name" value="Alba-like_dom_sf"/>
</dbReference>
<dbReference type="EMBL" id="BCMY01000004">
    <property type="protein sequence ID" value="GAQ39232.1"/>
    <property type="molecule type" value="Genomic_DNA"/>
</dbReference>
<dbReference type="VEuPathDB" id="FungiDB:ASPNIDRAFT2_1184208"/>
<evidence type="ECO:0000256" key="1">
    <source>
        <dbReference type="ARBA" id="ARBA00004123"/>
    </source>
</evidence>
<sequence>MTPAPLTKTLEFEKKNQKMPKLPKHVKVQKRPIPHPSTPSPYSGSSSPKTIYVSSSSPTMGVVKRVQKYLRAAENRATAKLLSGNNKGKKGDRRNQIAQLAQSNEALKKEEVFVKATGRAMERALKVGKWFEARGEEYTVSVKTGSVLVVDDVVEDEEERKKAVEESERLKKEVEEAKLKDGNGDLSKSALRKRKRAVARLEGEEELPETRTRWVNMVEVAVSLNRQAQSGLSRFPAPRTATMDLDLVPIVRFPGVTTTAGRLPWKILPVTQRLPSIHMQRALRSNTQAWSAINLIEVWVFFTYNGTATPLAV</sequence>
<dbReference type="OrthoDB" id="5416589at2759"/>
<dbReference type="AlphaFoldDB" id="A0A117DYB5"/>
<dbReference type="InterPro" id="IPR020241">
    <property type="entry name" value="RNase_P/MRP_Pop7_fungi"/>
</dbReference>
<keyword evidence="2" id="KW-0819">tRNA processing</keyword>
<gene>
    <name evidence="6" type="ORF">ABL_03023</name>
</gene>
<reference evidence="7" key="1">
    <citation type="journal article" date="2016" name="Genome Announc.">
        <title>Draft genome sequence of Aspergillus niger strain An76.</title>
        <authorList>
            <person name="Gong W."/>
            <person name="Cheng Z."/>
            <person name="Zhang H."/>
            <person name="Liu L."/>
            <person name="Gao P."/>
            <person name="Wang L."/>
        </authorList>
    </citation>
    <scope>NUCLEOTIDE SEQUENCE [LARGE SCALE GENOMIC DNA]</scope>
    <source>
        <strain evidence="7">An76</strain>
    </source>
</reference>
<evidence type="ECO:0000313" key="7">
    <source>
        <dbReference type="Proteomes" id="UP000068243"/>
    </source>
</evidence>
<dbReference type="GO" id="GO:0004526">
    <property type="term" value="F:ribonuclease P activity"/>
    <property type="evidence" value="ECO:0007669"/>
    <property type="project" value="TreeGrafter"/>
</dbReference>
<dbReference type="PANTHER" id="PTHR28256">
    <property type="entry name" value="RIBONUCLEASES P/MRP PROTEIN SUBUNIT POP7"/>
    <property type="match status" value="1"/>
</dbReference>
<feature type="region of interest" description="Disordered" evidence="5">
    <location>
        <begin position="1"/>
        <end position="57"/>
    </location>
</feature>
<evidence type="ECO:0000313" key="6">
    <source>
        <dbReference type="EMBL" id="GAQ39232.1"/>
    </source>
</evidence>
<accession>A0A117DYB5</accession>
<dbReference type="VEuPathDB" id="FungiDB:M747DRAFT_293025"/>
<dbReference type="Gene3D" id="3.30.110.20">
    <property type="entry name" value="Alba-like domain"/>
    <property type="match status" value="1"/>
</dbReference>
<dbReference type="GO" id="GO:0001682">
    <property type="term" value="P:tRNA 5'-leader removal"/>
    <property type="evidence" value="ECO:0007669"/>
    <property type="project" value="InterPro"/>
</dbReference>
<comment type="caution">
    <text evidence="6">The sequence shown here is derived from an EMBL/GenBank/DDBJ whole genome shotgun (WGS) entry which is preliminary data.</text>
</comment>
<dbReference type="GO" id="GO:0000172">
    <property type="term" value="C:ribonuclease MRP complex"/>
    <property type="evidence" value="ECO:0007669"/>
    <property type="project" value="InterPro"/>
</dbReference>
<organism evidence="6 7">
    <name type="scientific">Aspergillus niger</name>
    <dbReference type="NCBI Taxonomy" id="5061"/>
    <lineage>
        <taxon>Eukaryota</taxon>
        <taxon>Fungi</taxon>
        <taxon>Dikarya</taxon>
        <taxon>Ascomycota</taxon>
        <taxon>Pezizomycotina</taxon>
        <taxon>Eurotiomycetes</taxon>
        <taxon>Eurotiomycetidae</taxon>
        <taxon>Eurotiales</taxon>
        <taxon>Aspergillaceae</taxon>
        <taxon>Aspergillus</taxon>
        <taxon>Aspergillus subgen. Circumdati</taxon>
    </lineage>
</organism>
<dbReference type="GO" id="GO:0000171">
    <property type="term" value="F:ribonuclease MRP activity"/>
    <property type="evidence" value="ECO:0007669"/>
    <property type="project" value="TreeGrafter"/>
</dbReference>
<keyword evidence="4" id="KW-0175">Coiled coil</keyword>
<evidence type="ECO:0000256" key="5">
    <source>
        <dbReference type="SAM" id="MobiDB-lite"/>
    </source>
</evidence>
<evidence type="ECO:0000256" key="3">
    <source>
        <dbReference type="ARBA" id="ARBA00023242"/>
    </source>
</evidence>
<dbReference type="InterPro" id="IPR014612">
    <property type="entry name" value="Pop7/Rpp20"/>
</dbReference>
<proteinExistence type="predicted"/>
<dbReference type="GO" id="GO:0006364">
    <property type="term" value="P:rRNA processing"/>
    <property type="evidence" value="ECO:0007669"/>
    <property type="project" value="TreeGrafter"/>
</dbReference>
<keyword evidence="3" id="KW-0539">Nucleus</keyword>
<dbReference type="Proteomes" id="UP000068243">
    <property type="component" value="Unassembled WGS sequence"/>
</dbReference>
<dbReference type="PANTHER" id="PTHR28256:SF1">
    <property type="entry name" value="RIBONUCLEASES P_MRP PROTEIN SUBUNIT POP7"/>
    <property type="match status" value="1"/>
</dbReference>
<feature type="compositionally biased region" description="Basic residues" evidence="5">
    <location>
        <begin position="17"/>
        <end position="33"/>
    </location>
</feature>
<dbReference type="OMA" id="STKSPFM"/>
<dbReference type="GO" id="GO:0000294">
    <property type="term" value="P:nuclear-transcribed mRNA catabolic process, RNase MRP-dependent"/>
    <property type="evidence" value="ECO:0007669"/>
    <property type="project" value="TreeGrafter"/>
</dbReference>
<name>A0A117DYB5_ASPNG</name>
<protein>
    <submittedName>
        <fullName evidence="6">Similar to An07g06370</fullName>
    </submittedName>
</protein>
<comment type="subcellular location">
    <subcellularLocation>
        <location evidence="1">Nucleus</location>
    </subcellularLocation>
</comment>
<dbReference type="GO" id="GO:0003723">
    <property type="term" value="F:RNA binding"/>
    <property type="evidence" value="ECO:0007669"/>
    <property type="project" value="TreeGrafter"/>
</dbReference>
<evidence type="ECO:0000256" key="4">
    <source>
        <dbReference type="SAM" id="Coils"/>
    </source>
</evidence>
<dbReference type="VEuPathDB" id="FungiDB:An07g06370"/>
<dbReference type="Pfam" id="PF12328">
    <property type="entry name" value="Rpp20"/>
    <property type="match status" value="1"/>
</dbReference>
<feature type="coiled-coil region" evidence="4">
    <location>
        <begin position="153"/>
        <end position="180"/>
    </location>
</feature>
<dbReference type="PaxDb" id="5061-CADANGAP00005792"/>
<dbReference type="VEuPathDB" id="FungiDB:ATCC64974_47720"/>
<dbReference type="GO" id="GO:0005655">
    <property type="term" value="C:nucleolar ribonuclease P complex"/>
    <property type="evidence" value="ECO:0007669"/>
    <property type="project" value="InterPro"/>
</dbReference>
<evidence type="ECO:0000256" key="2">
    <source>
        <dbReference type="ARBA" id="ARBA00022694"/>
    </source>
</evidence>